<keyword evidence="1" id="KW-0732">Signal</keyword>
<dbReference type="AlphaFoldDB" id="A0A5S9MNK9"/>
<protein>
    <submittedName>
        <fullName evidence="2">Secreted protein</fullName>
    </submittedName>
</protein>
<dbReference type="RefSeq" id="NP_001364530.1">
    <property type="nucleotide sequence ID" value="NM_001377704.1"/>
</dbReference>
<dbReference type="InParanoid" id="A0A5S9MNK9"/>
<dbReference type="GeneID" id="43578472"/>
<accession>A0A5S9MNK9</accession>
<name>A0A5S9MNK9_CAEEL</name>
<dbReference type="AGR" id="WB:WBGene00305102"/>
<dbReference type="WormBase" id="C46F9.5">
    <property type="protein sequence ID" value="CE53820"/>
    <property type="gene ID" value="WBGene00305102"/>
</dbReference>
<reference evidence="2 3" key="1">
    <citation type="journal article" date="1998" name="Science">
        <title>Genome sequence of the nematode C. elegans: a platform for investigating biology.</title>
        <authorList>
            <consortium name="The C. elegans sequencing consortium"/>
            <person name="Sulson J.E."/>
            <person name="Waterston R."/>
        </authorList>
    </citation>
    <scope>NUCLEOTIDE SEQUENCE [LARGE SCALE GENOMIC DNA]</scope>
    <source>
        <strain evidence="2 3">Bristol N2</strain>
    </source>
</reference>
<sequence length="59" mass="6687">MNFILYLLVIISWATTIGCVPILQAYIIPATFEKPGYFFYVGFNIDPEPPKVNFPANFA</sequence>
<dbReference type="KEGG" id="cel:CELE_C46F9.5"/>
<organism evidence="2 3">
    <name type="scientific">Caenorhabditis elegans</name>
    <dbReference type="NCBI Taxonomy" id="6239"/>
    <lineage>
        <taxon>Eukaryota</taxon>
        <taxon>Metazoa</taxon>
        <taxon>Ecdysozoa</taxon>
        <taxon>Nematoda</taxon>
        <taxon>Chromadorea</taxon>
        <taxon>Rhabditida</taxon>
        <taxon>Rhabditina</taxon>
        <taxon>Rhabditomorpha</taxon>
        <taxon>Rhabditoidea</taxon>
        <taxon>Rhabditidae</taxon>
        <taxon>Peloderinae</taxon>
        <taxon>Caenorhabditis</taxon>
    </lineage>
</organism>
<dbReference type="EMBL" id="BX284602">
    <property type="protein sequence ID" value="CAA0059148.1"/>
    <property type="molecule type" value="Genomic_DNA"/>
</dbReference>
<evidence type="ECO:0000256" key="1">
    <source>
        <dbReference type="SAM" id="SignalP"/>
    </source>
</evidence>
<gene>
    <name evidence="2 4" type="ORF">C46F9.5</name>
    <name evidence="2" type="ORF">CELE_C46F9.5</name>
</gene>
<evidence type="ECO:0000313" key="4">
    <source>
        <dbReference type="WormBase" id="C46F9.5"/>
    </source>
</evidence>
<proteinExistence type="predicted"/>
<feature type="chain" id="PRO_5024879772" evidence="1">
    <location>
        <begin position="20"/>
        <end position="59"/>
    </location>
</feature>
<evidence type="ECO:0000313" key="3">
    <source>
        <dbReference type="Proteomes" id="UP000001940"/>
    </source>
</evidence>
<keyword evidence="3" id="KW-1185">Reference proteome</keyword>
<evidence type="ECO:0000313" key="2">
    <source>
        <dbReference type="EMBL" id="CAA0059148.1"/>
    </source>
</evidence>
<dbReference type="Proteomes" id="UP000001940">
    <property type="component" value="Chromosome II"/>
</dbReference>
<feature type="signal peptide" evidence="1">
    <location>
        <begin position="1"/>
        <end position="19"/>
    </location>
</feature>
<dbReference type="CTD" id="43578472"/>